<dbReference type="Gramene" id="TVU50122">
    <property type="protein sequence ID" value="TVU50122"/>
    <property type="gene ID" value="EJB05_01479"/>
</dbReference>
<evidence type="ECO:0000256" key="1">
    <source>
        <dbReference type="SAM" id="Phobius"/>
    </source>
</evidence>
<organism evidence="2 3">
    <name type="scientific">Eragrostis curvula</name>
    <name type="common">weeping love grass</name>
    <dbReference type="NCBI Taxonomy" id="38414"/>
    <lineage>
        <taxon>Eukaryota</taxon>
        <taxon>Viridiplantae</taxon>
        <taxon>Streptophyta</taxon>
        <taxon>Embryophyta</taxon>
        <taxon>Tracheophyta</taxon>
        <taxon>Spermatophyta</taxon>
        <taxon>Magnoliopsida</taxon>
        <taxon>Liliopsida</taxon>
        <taxon>Poales</taxon>
        <taxon>Poaceae</taxon>
        <taxon>PACMAD clade</taxon>
        <taxon>Chloridoideae</taxon>
        <taxon>Eragrostideae</taxon>
        <taxon>Eragrostidinae</taxon>
        <taxon>Eragrostis</taxon>
    </lineage>
</organism>
<dbReference type="EMBL" id="RWGY01000002">
    <property type="protein sequence ID" value="TVU50122.1"/>
    <property type="molecule type" value="Genomic_DNA"/>
</dbReference>
<evidence type="ECO:0000313" key="3">
    <source>
        <dbReference type="Proteomes" id="UP000324897"/>
    </source>
</evidence>
<dbReference type="AlphaFoldDB" id="A0A5J9WN30"/>
<sequence length="105" mass="11314">MAHRTPAPPNHAPHASAAVDDALQLAGAIQIAAAAPPPCCYSNRASERAGWKRKRRKGRMKRVYLGFAAVAAGFVHLDDGEVLVFPDGWRASSGHPYLQGEVRRS</sequence>
<proteinExistence type="predicted"/>
<gene>
    <name evidence="2" type="ORF">EJB05_01479</name>
</gene>
<protein>
    <submittedName>
        <fullName evidence="2">Uncharacterized protein</fullName>
    </submittedName>
</protein>
<keyword evidence="1" id="KW-1133">Transmembrane helix</keyword>
<keyword evidence="1" id="KW-0812">Transmembrane</keyword>
<feature type="transmembrane region" description="Helical" evidence="1">
    <location>
        <begin position="62"/>
        <end position="77"/>
    </location>
</feature>
<keyword evidence="1" id="KW-0472">Membrane</keyword>
<name>A0A5J9WN30_9POAL</name>
<dbReference type="Proteomes" id="UP000324897">
    <property type="component" value="Chromosome 6"/>
</dbReference>
<accession>A0A5J9WN30</accession>
<evidence type="ECO:0000313" key="2">
    <source>
        <dbReference type="EMBL" id="TVU50122.1"/>
    </source>
</evidence>
<keyword evidence="3" id="KW-1185">Reference proteome</keyword>
<feature type="non-terminal residue" evidence="2">
    <location>
        <position position="1"/>
    </location>
</feature>
<comment type="caution">
    <text evidence="2">The sequence shown here is derived from an EMBL/GenBank/DDBJ whole genome shotgun (WGS) entry which is preliminary data.</text>
</comment>
<reference evidence="2 3" key="1">
    <citation type="journal article" date="2019" name="Sci. Rep.">
        <title>A high-quality genome of Eragrostis curvula grass provides insights into Poaceae evolution and supports new strategies to enhance forage quality.</title>
        <authorList>
            <person name="Carballo J."/>
            <person name="Santos B.A.C.M."/>
            <person name="Zappacosta D."/>
            <person name="Garbus I."/>
            <person name="Selva J.P."/>
            <person name="Gallo C.A."/>
            <person name="Diaz A."/>
            <person name="Albertini E."/>
            <person name="Caccamo M."/>
            <person name="Echenique V."/>
        </authorList>
    </citation>
    <scope>NUCLEOTIDE SEQUENCE [LARGE SCALE GENOMIC DNA]</scope>
    <source>
        <strain evidence="3">cv. Victoria</strain>
        <tissue evidence="2">Leaf</tissue>
    </source>
</reference>